<evidence type="ECO:0000313" key="1">
    <source>
        <dbReference type="EMBL" id="CAL1410910.1"/>
    </source>
</evidence>
<name>A0AAV2GJI6_9ROSI</name>
<reference evidence="1 2" key="1">
    <citation type="submission" date="2024-04" db="EMBL/GenBank/DDBJ databases">
        <authorList>
            <person name="Fracassetti M."/>
        </authorList>
    </citation>
    <scope>NUCLEOTIDE SEQUENCE [LARGE SCALE GENOMIC DNA]</scope>
</reference>
<protein>
    <submittedName>
        <fullName evidence="1">Uncharacterized protein</fullName>
    </submittedName>
</protein>
<dbReference type="EMBL" id="OZ034822">
    <property type="protein sequence ID" value="CAL1410910.1"/>
    <property type="molecule type" value="Genomic_DNA"/>
</dbReference>
<gene>
    <name evidence="1" type="ORF">LTRI10_LOCUS50295</name>
</gene>
<sequence>MEGRGCAAFEAVIGQAGDVDDEAAAVLNTMIRAPTTNHFPLCHHLDLLSMKKNDNRKMRRRMRDGFLQRAPAKDEVIDNELDLAVRRRYCGCCEEERALI</sequence>
<proteinExistence type="predicted"/>
<keyword evidence="2" id="KW-1185">Reference proteome</keyword>
<accession>A0AAV2GJI6</accession>
<evidence type="ECO:0000313" key="2">
    <source>
        <dbReference type="Proteomes" id="UP001497516"/>
    </source>
</evidence>
<dbReference type="AlphaFoldDB" id="A0AAV2GJI6"/>
<organism evidence="1 2">
    <name type="scientific">Linum trigynum</name>
    <dbReference type="NCBI Taxonomy" id="586398"/>
    <lineage>
        <taxon>Eukaryota</taxon>
        <taxon>Viridiplantae</taxon>
        <taxon>Streptophyta</taxon>
        <taxon>Embryophyta</taxon>
        <taxon>Tracheophyta</taxon>
        <taxon>Spermatophyta</taxon>
        <taxon>Magnoliopsida</taxon>
        <taxon>eudicotyledons</taxon>
        <taxon>Gunneridae</taxon>
        <taxon>Pentapetalae</taxon>
        <taxon>rosids</taxon>
        <taxon>fabids</taxon>
        <taxon>Malpighiales</taxon>
        <taxon>Linaceae</taxon>
        <taxon>Linum</taxon>
    </lineage>
</organism>
<dbReference type="Proteomes" id="UP001497516">
    <property type="component" value="Chromosome 9"/>
</dbReference>